<accession>A0A1F5V5J1</accession>
<gene>
    <name evidence="1" type="ORF">A2Y62_07000</name>
</gene>
<protein>
    <recommendedName>
        <fullName evidence="3">DUF3467 domain-containing protein</fullName>
    </recommendedName>
</protein>
<proteinExistence type="predicted"/>
<organism evidence="1 2">
    <name type="scientific">Candidatus Fischerbacteria bacterium RBG_13_37_8</name>
    <dbReference type="NCBI Taxonomy" id="1817863"/>
    <lineage>
        <taxon>Bacteria</taxon>
        <taxon>Candidatus Fischeribacteriota</taxon>
    </lineage>
</organism>
<reference evidence="1 2" key="1">
    <citation type="journal article" date="2016" name="Nat. Commun.">
        <title>Thousands of microbial genomes shed light on interconnected biogeochemical processes in an aquifer system.</title>
        <authorList>
            <person name="Anantharaman K."/>
            <person name="Brown C.T."/>
            <person name="Hug L.A."/>
            <person name="Sharon I."/>
            <person name="Castelle C.J."/>
            <person name="Probst A.J."/>
            <person name="Thomas B.C."/>
            <person name="Singh A."/>
            <person name="Wilkins M.J."/>
            <person name="Karaoz U."/>
            <person name="Brodie E.L."/>
            <person name="Williams K.H."/>
            <person name="Hubbard S.S."/>
            <person name="Banfield J.F."/>
        </authorList>
    </citation>
    <scope>NUCLEOTIDE SEQUENCE [LARGE SCALE GENOMIC DNA]</scope>
</reference>
<dbReference type="AlphaFoldDB" id="A0A1F5V5J1"/>
<name>A0A1F5V5J1_9BACT</name>
<dbReference type="Pfam" id="PF11950">
    <property type="entry name" value="DUF3467"/>
    <property type="match status" value="1"/>
</dbReference>
<dbReference type="EMBL" id="MFGW01000235">
    <property type="protein sequence ID" value="OGF58682.1"/>
    <property type="molecule type" value="Genomic_DNA"/>
</dbReference>
<evidence type="ECO:0000313" key="2">
    <source>
        <dbReference type="Proteomes" id="UP000178943"/>
    </source>
</evidence>
<dbReference type="Proteomes" id="UP000178943">
    <property type="component" value="Unassembled WGS sequence"/>
</dbReference>
<sequence>MEQEAKSQQIQMQADEMTLQGKYSNLVKITHTSEEFWLDFIAILPEPRVGKLLSRVIVSPAHAKRILRVLHENIRKYEETFGGIKESAEPSPKVEIVH</sequence>
<comment type="caution">
    <text evidence="1">The sequence shown here is derived from an EMBL/GenBank/DDBJ whole genome shotgun (WGS) entry which is preliminary data.</text>
</comment>
<evidence type="ECO:0000313" key="1">
    <source>
        <dbReference type="EMBL" id="OGF58682.1"/>
    </source>
</evidence>
<dbReference type="STRING" id="1817863.A2Y62_07000"/>
<dbReference type="InterPro" id="IPR021857">
    <property type="entry name" value="DUF3467"/>
</dbReference>
<evidence type="ECO:0008006" key="3">
    <source>
        <dbReference type="Google" id="ProtNLM"/>
    </source>
</evidence>